<feature type="binding site" evidence="12">
    <location>
        <position position="85"/>
    </location>
    <ligand>
        <name>Zn(2+)</name>
        <dbReference type="ChEBI" id="CHEBI:29105"/>
    </ligand>
</feature>
<comment type="cofactor">
    <cofactor evidence="1 12">
        <name>Zn(2+)</name>
        <dbReference type="ChEBI" id="CHEBI:29105"/>
    </cofactor>
</comment>
<dbReference type="GO" id="GO:0009245">
    <property type="term" value="P:lipid A biosynthetic process"/>
    <property type="evidence" value="ECO:0007669"/>
    <property type="project" value="UniProtKB-UniRule"/>
</dbReference>
<comment type="function">
    <text evidence="2 12">Catalyzes the hydrolysis of UDP-3-O-myristoyl-N-acetylglucosamine to form UDP-3-O-myristoylglucosamine and acetate, the committed step in lipid A biosynthesis.</text>
</comment>
<dbReference type="PANTHER" id="PTHR33694">
    <property type="entry name" value="UDP-3-O-ACYL-N-ACETYLGLUCOSAMINE DEACETYLASE 1, MITOCHONDRIAL-RELATED"/>
    <property type="match status" value="1"/>
</dbReference>
<keyword evidence="8 12" id="KW-0378">Hydrolase</keyword>
<evidence type="ECO:0000256" key="7">
    <source>
        <dbReference type="ARBA" id="ARBA00022723"/>
    </source>
</evidence>
<evidence type="ECO:0000256" key="10">
    <source>
        <dbReference type="ARBA" id="ARBA00023098"/>
    </source>
</evidence>
<evidence type="ECO:0000256" key="9">
    <source>
        <dbReference type="ARBA" id="ARBA00022833"/>
    </source>
</evidence>
<dbReference type="GO" id="GO:0046872">
    <property type="term" value="F:metal ion binding"/>
    <property type="evidence" value="ECO:0007669"/>
    <property type="project" value="UniProtKB-KW"/>
</dbReference>
<proteinExistence type="inferred from homology"/>
<feature type="active site" description="Proton donor" evidence="12">
    <location>
        <position position="268"/>
    </location>
</feature>
<dbReference type="SUPFAM" id="SSF54211">
    <property type="entry name" value="Ribosomal protein S5 domain 2-like"/>
    <property type="match status" value="2"/>
</dbReference>
<dbReference type="UniPathway" id="UPA00359">
    <property type="reaction ID" value="UER00478"/>
</dbReference>
<dbReference type="RefSeq" id="WP_121099457.1">
    <property type="nucleotide sequence ID" value="NZ_RBII01000001.1"/>
</dbReference>
<dbReference type="InParanoid" id="A0A420WLC2"/>
<keyword evidence="5 12" id="KW-0444">Lipid biosynthesis</keyword>
<evidence type="ECO:0000256" key="11">
    <source>
        <dbReference type="ARBA" id="ARBA00024535"/>
    </source>
</evidence>
<dbReference type="InterPro" id="IPR015870">
    <property type="entry name" value="UDP-acyl_N-AcGlcN_deAcase_N"/>
</dbReference>
<dbReference type="EMBL" id="RBII01000001">
    <property type="protein sequence ID" value="RKQ71706.1"/>
    <property type="molecule type" value="Genomic_DNA"/>
</dbReference>
<dbReference type="GO" id="GO:0016020">
    <property type="term" value="C:membrane"/>
    <property type="evidence" value="ECO:0007669"/>
    <property type="project" value="GOC"/>
</dbReference>
<dbReference type="Gene3D" id="3.30.230.20">
    <property type="entry name" value="lpxc deacetylase, domain 1"/>
    <property type="match status" value="1"/>
</dbReference>
<evidence type="ECO:0000313" key="14">
    <source>
        <dbReference type="Proteomes" id="UP000282211"/>
    </source>
</evidence>
<evidence type="ECO:0000256" key="8">
    <source>
        <dbReference type="ARBA" id="ARBA00022801"/>
    </source>
</evidence>
<dbReference type="FunCoup" id="A0A420WLC2">
    <property type="interactions" value="387"/>
</dbReference>
<evidence type="ECO:0000256" key="3">
    <source>
        <dbReference type="ARBA" id="ARBA00005002"/>
    </source>
</evidence>
<gene>
    <name evidence="12" type="primary">lpxC</name>
    <name evidence="13" type="ORF">DES40_1034</name>
</gene>
<dbReference type="EC" id="3.5.1.108" evidence="4 12"/>
<dbReference type="NCBIfam" id="TIGR00325">
    <property type="entry name" value="lpxC"/>
    <property type="match status" value="1"/>
</dbReference>
<dbReference type="GO" id="GO:0103117">
    <property type="term" value="F:UDP-3-O-acyl-N-acetylglucosamine deacetylase activity"/>
    <property type="evidence" value="ECO:0007669"/>
    <property type="project" value="UniProtKB-UniRule"/>
</dbReference>
<keyword evidence="9 12" id="KW-0862">Zinc</keyword>
<keyword evidence="7 12" id="KW-0479">Metal-binding</keyword>
<dbReference type="Gene3D" id="3.30.1700.10">
    <property type="entry name" value="lpxc deacetylase, domain 2"/>
    <property type="match status" value="1"/>
</dbReference>
<comment type="pathway">
    <text evidence="3 12">Glycolipid biosynthesis; lipid IV(A) biosynthesis; lipid IV(A) from (3R)-3-hydroxytetradecanoyl-[acyl-carrier-protein] and UDP-N-acetyl-alpha-D-glucosamine: step 2/6.</text>
</comment>
<accession>A0A420WLC2</accession>
<evidence type="ECO:0000256" key="12">
    <source>
        <dbReference type="HAMAP-Rule" id="MF_00388"/>
    </source>
</evidence>
<dbReference type="InterPro" id="IPR011334">
    <property type="entry name" value="UDP-acyl_GlcNac_deAcase_C"/>
</dbReference>
<dbReference type="OrthoDB" id="9802746at2"/>
<dbReference type="Pfam" id="PF03331">
    <property type="entry name" value="LpxC"/>
    <property type="match status" value="1"/>
</dbReference>
<keyword evidence="14" id="KW-1185">Reference proteome</keyword>
<dbReference type="PANTHER" id="PTHR33694:SF1">
    <property type="entry name" value="UDP-3-O-ACYL-N-ACETYLGLUCOSAMINE DEACETYLASE 1, MITOCHONDRIAL-RELATED"/>
    <property type="match status" value="1"/>
</dbReference>
<dbReference type="Proteomes" id="UP000282211">
    <property type="component" value="Unassembled WGS sequence"/>
</dbReference>
<dbReference type="InterPro" id="IPR020568">
    <property type="entry name" value="Ribosomal_Su5_D2-typ_SF"/>
</dbReference>
<dbReference type="HAMAP" id="MF_00388">
    <property type="entry name" value="LpxC"/>
    <property type="match status" value="1"/>
</dbReference>
<evidence type="ECO:0000256" key="4">
    <source>
        <dbReference type="ARBA" id="ARBA00012745"/>
    </source>
</evidence>
<sequence>MTMLNVRRQSTLKAPAVCAGIELHGGNHTRLVMRPAPIGTGLVFIRTDIKDRDNRIKVIPESVCNVRNCTTIANAAGVTVSTIEHLLAALAAAGIDNLYLELDGKELPALDGSAEPFLKLIEQVGVLRQEAARRYVEVLKPIEVKRGDAYARILPASKLSLSVSIDFEDEAIGQQKVEIVPNVRAFRERIAAARTFARLHEVAALQAAGLSKGGSFDNAIIVDGDKVLNPEGLRFADEFVRHKALDLLGDLYLGGPILGRVETHASGHGLNHDLLMTLFAHADAWRFVSLMEKSGKTSPETLSSAPDLLQSMSA</sequence>
<organism evidence="13 14">
    <name type="scientific">Litorimonas taeanensis</name>
    <dbReference type="NCBI Taxonomy" id="568099"/>
    <lineage>
        <taxon>Bacteria</taxon>
        <taxon>Pseudomonadati</taxon>
        <taxon>Pseudomonadota</taxon>
        <taxon>Alphaproteobacteria</taxon>
        <taxon>Maricaulales</taxon>
        <taxon>Robiginitomaculaceae</taxon>
    </lineage>
</organism>
<evidence type="ECO:0000256" key="2">
    <source>
        <dbReference type="ARBA" id="ARBA00002923"/>
    </source>
</evidence>
<evidence type="ECO:0000256" key="1">
    <source>
        <dbReference type="ARBA" id="ARBA00001947"/>
    </source>
</evidence>
<keyword evidence="6 12" id="KW-0441">Lipid A biosynthesis</keyword>
<reference evidence="13 14" key="1">
    <citation type="submission" date="2018-10" db="EMBL/GenBank/DDBJ databases">
        <title>Genomic Encyclopedia of Type Strains, Phase IV (KMG-IV): sequencing the most valuable type-strain genomes for metagenomic binning, comparative biology and taxonomic classification.</title>
        <authorList>
            <person name="Goeker M."/>
        </authorList>
    </citation>
    <scope>NUCLEOTIDE SEQUENCE [LARGE SCALE GENOMIC DNA]</scope>
    <source>
        <strain evidence="13 14">DSM 22008</strain>
    </source>
</reference>
<evidence type="ECO:0000256" key="5">
    <source>
        <dbReference type="ARBA" id="ARBA00022516"/>
    </source>
</evidence>
<comment type="caution">
    <text evidence="13">The sequence shown here is derived from an EMBL/GenBank/DDBJ whole genome shotgun (WGS) entry which is preliminary data.</text>
</comment>
<name>A0A420WLC2_9PROT</name>
<feature type="binding site" evidence="12">
    <location>
        <position position="246"/>
    </location>
    <ligand>
        <name>Zn(2+)</name>
        <dbReference type="ChEBI" id="CHEBI:29105"/>
    </ligand>
</feature>
<dbReference type="InterPro" id="IPR004463">
    <property type="entry name" value="UDP-acyl_GlcNac_deAcase"/>
</dbReference>
<evidence type="ECO:0000256" key="6">
    <source>
        <dbReference type="ARBA" id="ARBA00022556"/>
    </source>
</evidence>
<dbReference type="AlphaFoldDB" id="A0A420WLC2"/>
<evidence type="ECO:0000313" key="13">
    <source>
        <dbReference type="EMBL" id="RKQ71706.1"/>
    </source>
</evidence>
<keyword evidence="10 12" id="KW-0443">Lipid metabolism</keyword>
<protein>
    <recommendedName>
        <fullName evidence="4 12">UDP-3-O-acyl-N-acetylglucosamine deacetylase</fullName>
        <shortName evidence="12">UDP-3-O-acyl-GlcNAc deacetylase</shortName>
        <ecNumber evidence="4 12">3.5.1.108</ecNumber>
    </recommendedName>
    <alternativeName>
        <fullName evidence="12">UDP-3-O-[R-3-hydroxymyristoyl]-N-acetylglucosamine deacetylase</fullName>
    </alternativeName>
</protein>
<feature type="binding site" evidence="12">
    <location>
        <position position="242"/>
    </location>
    <ligand>
        <name>Zn(2+)</name>
        <dbReference type="ChEBI" id="CHEBI:29105"/>
    </ligand>
</feature>
<comment type="catalytic activity">
    <reaction evidence="11 12">
        <text>a UDP-3-O-[(3R)-3-hydroxyacyl]-N-acetyl-alpha-D-glucosamine + H2O = a UDP-3-O-[(3R)-3-hydroxyacyl]-alpha-D-glucosamine + acetate</text>
        <dbReference type="Rhea" id="RHEA:67816"/>
        <dbReference type="ChEBI" id="CHEBI:15377"/>
        <dbReference type="ChEBI" id="CHEBI:30089"/>
        <dbReference type="ChEBI" id="CHEBI:137740"/>
        <dbReference type="ChEBI" id="CHEBI:173225"/>
        <dbReference type="EC" id="3.5.1.108"/>
    </reaction>
</comment>
<comment type="similarity">
    <text evidence="12">Belongs to the LpxC family.</text>
</comment>